<keyword evidence="1" id="KW-0812">Transmembrane</keyword>
<dbReference type="Proteomes" id="UP001284094">
    <property type="component" value="Unassembled WGS sequence"/>
</dbReference>
<evidence type="ECO:0000313" key="5">
    <source>
        <dbReference type="Proteomes" id="UP001284094"/>
    </source>
</evidence>
<dbReference type="AlphaFoldDB" id="A0AB35UWE6"/>
<evidence type="ECO:0000313" key="2">
    <source>
        <dbReference type="EMBL" id="MDY6486038.1"/>
    </source>
</evidence>
<gene>
    <name evidence="3" type="ORF">SKM48_06360</name>
    <name evidence="2" type="ORF">SKM51_02245</name>
</gene>
<name>A0AB35UWE6_9GAMM</name>
<evidence type="ECO:0000313" key="4">
    <source>
        <dbReference type="Proteomes" id="UP001278995"/>
    </source>
</evidence>
<organism evidence="2 4">
    <name type="scientific">Acinetobacter faecalis</name>
    <dbReference type="NCBI Taxonomy" id="2665161"/>
    <lineage>
        <taxon>Bacteria</taxon>
        <taxon>Pseudomonadati</taxon>
        <taxon>Pseudomonadota</taxon>
        <taxon>Gammaproteobacteria</taxon>
        <taxon>Moraxellales</taxon>
        <taxon>Moraxellaceae</taxon>
        <taxon>Acinetobacter</taxon>
    </lineage>
</organism>
<accession>A0AB35UWE6</accession>
<feature type="transmembrane region" description="Helical" evidence="1">
    <location>
        <begin position="21"/>
        <end position="41"/>
    </location>
</feature>
<reference evidence="2 4" key="1">
    <citation type="submission" date="2023-11" db="EMBL/GenBank/DDBJ databases">
        <title>The common occurrence of Acinetobacte faecalis in cattle feces and its emended description.</title>
        <authorList>
            <person name="Kyselkova M."/>
            <person name="Xanthopoulou K."/>
            <person name="Shestivska V."/>
            <person name="Spanelova P."/>
            <person name="Maixnerova M."/>
            <person name="Higgins P.G."/>
            <person name="Nemec A."/>
        </authorList>
    </citation>
    <scope>NUCLEOTIDE SEQUENCE [LARGE SCALE GENOMIC DNA]</scope>
    <source>
        <strain evidence="2 4">ANC 7483</strain>
    </source>
</reference>
<proteinExistence type="predicted"/>
<comment type="caution">
    <text evidence="2">The sequence shown here is derived from an EMBL/GenBank/DDBJ whole genome shotgun (WGS) entry which is preliminary data.</text>
</comment>
<keyword evidence="1" id="KW-1133">Transmembrane helix</keyword>
<reference evidence="3" key="2">
    <citation type="submission" date="2023-11" db="EMBL/GenBank/DDBJ databases">
        <authorList>
            <person name="Kyselkova M."/>
            <person name="Xanthopoulou K."/>
            <person name="Shestivska V."/>
            <person name="Spanelova P."/>
            <person name="Maixnerova M."/>
            <person name="Higgins P.G."/>
            <person name="Nemec A."/>
        </authorList>
    </citation>
    <scope>NUCLEOTIDE SEQUENCE</scope>
    <source>
        <strain evidence="3">ANC 7225</strain>
    </source>
</reference>
<dbReference type="Proteomes" id="UP001278995">
    <property type="component" value="Unassembled WGS sequence"/>
</dbReference>
<evidence type="ECO:0000256" key="1">
    <source>
        <dbReference type="SAM" id="Phobius"/>
    </source>
</evidence>
<reference evidence="3 5" key="3">
    <citation type="journal article" date="2024" name="Syst. Appl. Microbiol.">
        <title>Evidence for the occurrence of Acinetobacter faecalis in cattle feces and its emended description.</title>
        <authorList>
            <person name="Kyselkova M."/>
            <person name="Xanthopoulou K."/>
            <person name="Shestivska V."/>
            <person name="Spanelova P."/>
            <person name="Maixnerova M."/>
            <person name="Higgins P.G."/>
            <person name="Nemec A."/>
        </authorList>
    </citation>
    <scope>NUCLEOTIDE SEQUENCE [LARGE SCALE GENOMIC DNA]</scope>
    <source>
        <strain evidence="3 5">ANC 7225</strain>
    </source>
</reference>
<keyword evidence="1" id="KW-0472">Membrane</keyword>
<dbReference type="EMBL" id="JAXHPL010000007">
    <property type="protein sequence ID" value="MDY6486038.1"/>
    <property type="molecule type" value="Genomic_DNA"/>
</dbReference>
<dbReference type="EMBL" id="JAXHPO010000021">
    <property type="protein sequence ID" value="MDY6550374.1"/>
    <property type="molecule type" value="Genomic_DNA"/>
</dbReference>
<dbReference type="RefSeq" id="WP_266095561.1">
    <property type="nucleotide sequence ID" value="NZ_JAXHPI010000042.1"/>
</dbReference>
<protein>
    <submittedName>
        <fullName evidence="2">Uncharacterized protein</fullName>
    </submittedName>
</protein>
<evidence type="ECO:0000313" key="3">
    <source>
        <dbReference type="EMBL" id="MDY6550374.1"/>
    </source>
</evidence>
<keyword evidence="5" id="KW-1185">Reference proteome</keyword>
<sequence length="44" mass="4793">MNPQNNDQTQNSITYSSALQFIIGGCILYFGAIISFAHLFVAAL</sequence>